<feature type="region of interest" description="Disordered" evidence="1">
    <location>
        <begin position="418"/>
        <end position="466"/>
    </location>
</feature>
<dbReference type="Proteomes" id="UP000054771">
    <property type="component" value="Unassembled WGS sequence"/>
</dbReference>
<protein>
    <recommendedName>
        <fullName evidence="2">DDE-1 domain-containing protein</fullName>
    </recommendedName>
</protein>
<reference evidence="4" key="1">
    <citation type="submission" date="2014-12" db="EMBL/GenBank/DDBJ databases">
        <authorList>
            <person name="Jaenicke S."/>
        </authorList>
    </citation>
    <scope>NUCLEOTIDE SEQUENCE [LARGE SCALE GENOMIC DNA]</scope>
</reference>
<keyword evidence="5" id="KW-1185">Reference proteome</keyword>
<name>A0A0U5GJ32_ASPCI</name>
<evidence type="ECO:0000256" key="1">
    <source>
        <dbReference type="SAM" id="MobiDB-lite"/>
    </source>
</evidence>
<dbReference type="EMBL" id="CDMC01000005">
    <property type="protein sequence ID" value="CEL06356.1"/>
    <property type="molecule type" value="Genomic_DNA"/>
</dbReference>
<dbReference type="Pfam" id="PF03184">
    <property type="entry name" value="DDE_1"/>
    <property type="match status" value="1"/>
</dbReference>
<dbReference type="PANTHER" id="PTHR19303">
    <property type="entry name" value="TRANSPOSON"/>
    <property type="match status" value="1"/>
</dbReference>
<dbReference type="EMBL" id="CDMC01000031">
    <property type="protein sequence ID" value="CEL11795.1"/>
    <property type="molecule type" value="Genomic_DNA"/>
</dbReference>
<dbReference type="Gene3D" id="3.30.420.10">
    <property type="entry name" value="Ribonuclease H-like superfamily/Ribonuclease H"/>
    <property type="match status" value="1"/>
</dbReference>
<reference evidence="5" key="2">
    <citation type="journal article" date="2016" name="Genome Announc.">
        <title>Draft genome sequences of fungus Aspergillus calidoustus.</title>
        <authorList>
            <person name="Horn F."/>
            <person name="Linde J."/>
            <person name="Mattern D.J."/>
            <person name="Walther G."/>
            <person name="Guthke R."/>
            <person name="Scherlach K."/>
            <person name="Martin K."/>
            <person name="Brakhage A.A."/>
            <person name="Petzke L."/>
            <person name="Valiante V."/>
        </authorList>
    </citation>
    <scope>NUCLEOTIDE SEQUENCE [LARGE SCALE GENOMIC DNA]</scope>
    <source>
        <strain evidence="5">SF006504</strain>
    </source>
</reference>
<accession>A0A0U5GJ32</accession>
<dbReference type="InterPro" id="IPR036397">
    <property type="entry name" value="RNaseH_sf"/>
</dbReference>
<sequence length="466" mass="52531">MAYLLLQVDSTTPPKPLGQNWVTGFIKRHESIKSRFARKYNYQRALCEDPKAMKQWFETLEALRNENGIQHEDIYNFDETGFAMGLIATSRVVTRAEMLGKPRLIQPGQREWVTAIECIGSEGYVVPPTIIFKGKVHIEGWFEELGLLGDWRIELSANGWTTDEITLRWLQKCFIPYTTERTIGSHRLLVLDGHGSHLTPKFDKVCRDNKIICICMPAHSSHLLQPLDVGCFGPLKRAYGGLIEAKMRLGFHHIDKHDFLKAYPEARDKVFTIQNTQSGFRAAGIVPYNPEEVLKRFNYSVSTPTPPPSRGGTSTSSSTLATPHTARQLHKKASSIKKLLSKRSQSPSSPSKRALDELIKGCELAIYNAAFTLKELNDLRAESQVQALKKSRSKRKMAPVQGLQVQEARDLISLRNEQLNQEDGGGEEADQTTPPTLEPRKRAPPTCSECNIQGHTRTRCPNRRTT</sequence>
<dbReference type="OMA" id="DTSATIC"/>
<dbReference type="InterPro" id="IPR004875">
    <property type="entry name" value="DDE_SF_endonuclease_dom"/>
</dbReference>
<dbReference type="OrthoDB" id="4457643at2759"/>
<evidence type="ECO:0000259" key="2">
    <source>
        <dbReference type="Pfam" id="PF03184"/>
    </source>
</evidence>
<dbReference type="GO" id="GO:0005634">
    <property type="term" value="C:nucleus"/>
    <property type="evidence" value="ECO:0007669"/>
    <property type="project" value="TreeGrafter"/>
</dbReference>
<dbReference type="AlphaFoldDB" id="A0A0U5GJ32"/>
<evidence type="ECO:0000313" key="3">
    <source>
        <dbReference type="EMBL" id="CEL06356.1"/>
    </source>
</evidence>
<feature type="compositionally biased region" description="Low complexity" evidence="1">
    <location>
        <begin position="310"/>
        <end position="325"/>
    </location>
</feature>
<dbReference type="STRING" id="454130.A0A0U5GJ32"/>
<feature type="region of interest" description="Disordered" evidence="1">
    <location>
        <begin position="299"/>
        <end position="328"/>
    </location>
</feature>
<dbReference type="InterPro" id="IPR050863">
    <property type="entry name" value="CenT-Element_Derived"/>
</dbReference>
<evidence type="ECO:0000313" key="5">
    <source>
        <dbReference type="Proteomes" id="UP000054771"/>
    </source>
</evidence>
<dbReference type="GO" id="GO:0003677">
    <property type="term" value="F:DNA binding"/>
    <property type="evidence" value="ECO:0007669"/>
    <property type="project" value="TreeGrafter"/>
</dbReference>
<organism evidence="4 5">
    <name type="scientific">Aspergillus calidoustus</name>
    <dbReference type="NCBI Taxonomy" id="454130"/>
    <lineage>
        <taxon>Eukaryota</taxon>
        <taxon>Fungi</taxon>
        <taxon>Dikarya</taxon>
        <taxon>Ascomycota</taxon>
        <taxon>Pezizomycotina</taxon>
        <taxon>Eurotiomycetes</taxon>
        <taxon>Eurotiomycetidae</taxon>
        <taxon>Eurotiales</taxon>
        <taxon>Aspergillaceae</taxon>
        <taxon>Aspergillus</taxon>
        <taxon>Aspergillus subgen. Nidulantes</taxon>
    </lineage>
</organism>
<feature type="compositionally biased region" description="Basic residues" evidence="1">
    <location>
        <begin position="456"/>
        <end position="466"/>
    </location>
</feature>
<gene>
    <name evidence="3" type="ORF">ASPCAL07462</name>
    <name evidence="4" type="ORF">ASPCAL14891</name>
</gene>
<proteinExistence type="predicted"/>
<feature type="domain" description="DDE-1" evidence="2">
    <location>
        <begin position="110"/>
        <end position="277"/>
    </location>
</feature>
<dbReference type="PANTHER" id="PTHR19303:SF62">
    <property type="entry name" value="HTH CENPB-TYPE DOMAIN-CONTAINING PROTEIN-RELATED"/>
    <property type="match status" value="1"/>
</dbReference>
<evidence type="ECO:0000313" key="4">
    <source>
        <dbReference type="EMBL" id="CEL11795.1"/>
    </source>
</evidence>